<proteinExistence type="predicted"/>
<evidence type="ECO:0000256" key="1">
    <source>
        <dbReference type="ARBA" id="ARBA00022553"/>
    </source>
</evidence>
<reference evidence="10" key="1">
    <citation type="submission" date="2025-08" db="UniProtKB">
        <authorList>
            <consortium name="RefSeq"/>
        </authorList>
    </citation>
    <scope>IDENTIFICATION</scope>
    <source>
        <tissue evidence="10">Gonads</tissue>
    </source>
</reference>
<dbReference type="GO" id="GO:0061630">
    <property type="term" value="F:ubiquitin protein ligase activity"/>
    <property type="evidence" value="ECO:0007669"/>
    <property type="project" value="TreeGrafter"/>
</dbReference>
<evidence type="ECO:0000259" key="8">
    <source>
        <dbReference type="PROSITE" id="PS50089"/>
    </source>
</evidence>
<dbReference type="SMART" id="SM00184">
    <property type="entry name" value="RING"/>
    <property type="match status" value="1"/>
</dbReference>
<keyword evidence="4 6" id="KW-0863">Zinc-finger</keyword>
<dbReference type="SMART" id="SM00336">
    <property type="entry name" value="BBOX"/>
    <property type="match status" value="1"/>
</dbReference>
<dbReference type="PANTHER" id="PTHR25462:SF229">
    <property type="entry name" value="TRANSCRIPTION INTERMEDIARY FACTOR 1-BETA"/>
    <property type="match status" value="1"/>
</dbReference>
<keyword evidence="1" id="KW-0597">Phosphoprotein</keyword>
<dbReference type="OrthoDB" id="111250at2759"/>
<evidence type="ECO:0000313" key="10">
    <source>
        <dbReference type="RefSeq" id="XP_013408101.1"/>
    </source>
</evidence>
<dbReference type="RefSeq" id="XP_013408101.1">
    <property type="nucleotide sequence ID" value="XM_013552647.1"/>
</dbReference>
<dbReference type="InterPro" id="IPR011042">
    <property type="entry name" value="6-blade_b-propeller_TolB-like"/>
</dbReference>
<feature type="domain" description="RING-type" evidence="8">
    <location>
        <begin position="53"/>
        <end position="96"/>
    </location>
</feature>
<dbReference type="GeneID" id="106172059"/>
<dbReference type="InterPro" id="IPR001258">
    <property type="entry name" value="NHL_repeat"/>
</dbReference>
<dbReference type="Gene3D" id="3.30.40.10">
    <property type="entry name" value="Zinc/RING finger domain, C3HC4 (zinc finger)"/>
    <property type="match status" value="1"/>
</dbReference>
<dbReference type="CDD" id="cd05819">
    <property type="entry name" value="NHL"/>
    <property type="match status" value="1"/>
</dbReference>
<name>A0A1S3JD52_LINAN</name>
<evidence type="ECO:0000256" key="3">
    <source>
        <dbReference type="ARBA" id="ARBA00022737"/>
    </source>
</evidence>
<dbReference type="SUPFAM" id="SSF57850">
    <property type="entry name" value="RING/U-box"/>
    <property type="match status" value="1"/>
</dbReference>
<keyword evidence="5" id="KW-0862">Zinc</keyword>
<dbReference type="CDD" id="cd19757">
    <property type="entry name" value="Bbox1"/>
    <property type="match status" value="1"/>
</dbReference>
<dbReference type="PANTHER" id="PTHR25462">
    <property type="entry name" value="BONUS, ISOFORM C-RELATED"/>
    <property type="match status" value="1"/>
</dbReference>
<dbReference type="InterPro" id="IPR017907">
    <property type="entry name" value="Znf_RING_CS"/>
</dbReference>
<dbReference type="InterPro" id="IPR000315">
    <property type="entry name" value="Znf_B-box"/>
</dbReference>
<dbReference type="Pfam" id="PF13445">
    <property type="entry name" value="zf-RING_UBOX"/>
    <property type="match status" value="1"/>
</dbReference>
<dbReference type="Gene3D" id="2.120.10.30">
    <property type="entry name" value="TolB, C-terminal domain"/>
    <property type="match status" value="1"/>
</dbReference>
<dbReference type="InterPro" id="IPR047153">
    <property type="entry name" value="TRIM45/56/19-like"/>
</dbReference>
<feature type="repeat" description="NHL" evidence="7">
    <location>
        <begin position="466"/>
        <end position="505"/>
    </location>
</feature>
<accession>A0A1S3JD52</accession>
<evidence type="ECO:0000256" key="6">
    <source>
        <dbReference type="PROSITE-ProRule" id="PRU00175"/>
    </source>
</evidence>
<evidence type="ECO:0000256" key="4">
    <source>
        <dbReference type="ARBA" id="ARBA00022771"/>
    </source>
</evidence>
<evidence type="ECO:0000313" key="9">
    <source>
        <dbReference type="Proteomes" id="UP000085678"/>
    </source>
</evidence>
<sequence>MTYQAIKTRAMALAAVKSRRSDVWGTEHSFGWQIKGMASKELYDVFSENFLTCHLCLEEYKDPRVLPCYHTFCLECIADHAARNGVQNKFSCPVCRHEAPIPPGGLQTLVKNFFLKKVKEFMRGHTVPQGRLCEYCDHKEATLLCQGCPKTNLLCDTCRVIHDKIPALNGHQFVHLPTLDLSTTAAKIQAQLRQELDSIQHCEKQPSELLAFYRRKPSIYTKTPCRAKTKHTLQFPEIPEPRPLSNKTGPITAKTFQGPFDACFGSLKKARARHQELALHVYPKPTWLQKPRQVHCFSMKDYPWDITFAADGCMFVVHGATVAMFSNTGRCNREINIEGGARRITALSNDRFVVTCGDDCCRLYSTSGRVCQCFGQGDMWRPWGVTVDRTEGKVYVCDGGTKCICMYDMVSFILLNKIDIPMCRNVRLQCVYHHAISAVLVSDCRAHCVYAVTLQGDVIFEYGARGRSGSMEGQVSYPSGVCVDKFGHIFIADCFNGNVAVLDSDGKFVRNILTRQDGIMEPMIIAINNKGELVVGTNQCKILTFKYIT</sequence>
<feature type="repeat" description="NHL" evidence="7">
    <location>
        <begin position="368"/>
        <end position="410"/>
    </location>
</feature>
<dbReference type="KEGG" id="lak:106172059"/>
<protein>
    <submittedName>
        <fullName evidence="10">Tripartite motif-containing protein 3-like</fullName>
    </submittedName>
</protein>
<dbReference type="SUPFAM" id="SSF101898">
    <property type="entry name" value="NHL repeat"/>
    <property type="match status" value="1"/>
</dbReference>
<dbReference type="InterPro" id="IPR001841">
    <property type="entry name" value="Znf_RING"/>
</dbReference>
<evidence type="ECO:0000256" key="7">
    <source>
        <dbReference type="PROSITE-ProRule" id="PRU00504"/>
    </source>
</evidence>
<dbReference type="InterPro" id="IPR027370">
    <property type="entry name" value="Znf-RING_euk"/>
</dbReference>
<dbReference type="PROSITE" id="PS00518">
    <property type="entry name" value="ZF_RING_1"/>
    <property type="match status" value="1"/>
</dbReference>
<dbReference type="InParanoid" id="A0A1S3JD52"/>
<dbReference type="Pfam" id="PF01436">
    <property type="entry name" value="NHL"/>
    <property type="match status" value="1"/>
</dbReference>
<keyword evidence="2" id="KW-0479">Metal-binding</keyword>
<dbReference type="GO" id="GO:0006513">
    <property type="term" value="P:protein monoubiquitination"/>
    <property type="evidence" value="ECO:0007669"/>
    <property type="project" value="TreeGrafter"/>
</dbReference>
<evidence type="ECO:0000256" key="2">
    <source>
        <dbReference type="ARBA" id="ARBA00022723"/>
    </source>
</evidence>
<dbReference type="PROSITE" id="PS51125">
    <property type="entry name" value="NHL"/>
    <property type="match status" value="2"/>
</dbReference>
<evidence type="ECO:0000256" key="5">
    <source>
        <dbReference type="ARBA" id="ARBA00022833"/>
    </source>
</evidence>
<gene>
    <name evidence="10" type="primary">LOC106172059</name>
</gene>
<dbReference type="PROSITE" id="PS50089">
    <property type="entry name" value="ZF_RING_2"/>
    <property type="match status" value="1"/>
</dbReference>
<organism evidence="9 10">
    <name type="scientific">Lingula anatina</name>
    <name type="common">Brachiopod</name>
    <name type="synonym">Lingula unguis</name>
    <dbReference type="NCBI Taxonomy" id="7574"/>
    <lineage>
        <taxon>Eukaryota</taxon>
        <taxon>Metazoa</taxon>
        <taxon>Spiralia</taxon>
        <taxon>Lophotrochozoa</taxon>
        <taxon>Brachiopoda</taxon>
        <taxon>Linguliformea</taxon>
        <taxon>Lingulata</taxon>
        <taxon>Lingulida</taxon>
        <taxon>Linguloidea</taxon>
        <taxon>Lingulidae</taxon>
        <taxon>Lingula</taxon>
    </lineage>
</organism>
<dbReference type="GO" id="GO:0008270">
    <property type="term" value="F:zinc ion binding"/>
    <property type="evidence" value="ECO:0007669"/>
    <property type="project" value="UniProtKB-KW"/>
</dbReference>
<dbReference type="AlphaFoldDB" id="A0A1S3JD52"/>
<keyword evidence="9" id="KW-1185">Reference proteome</keyword>
<dbReference type="InterPro" id="IPR013083">
    <property type="entry name" value="Znf_RING/FYVE/PHD"/>
</dbReference>
<keyword evidence="3" id="KW-0677">Repeat</keyword>
<dbReference type="Proteomes" id="UP000085678">
    <property type="component" value="Unplaced"/>
</dbReference>